<dbReference type="PANTHER" id="PTHR43265">
    <property type="entry name" value="ESTERASE ESTD"/>
    <property type="match status" value="1"/>
</dbReference>
<sequence length="462" mass="46928">MIVFMVRRGAFVLFLSVLTVLGVVATGCAGPAGASAAGDWQGAVEVPGSPLAIGVHLAVTEGPDGASGTIDIPSQGLTGTALSAVRVDGDAVSFAVPGIPGDPAFRGTVDGDALRGDFTQSGRTFPFSLTRGTLPPPARPQNPVPPYPYRSEDVAFPSGDVTLAGTVTTPEGPGPFPAVVMITGSGAQDRDETLAGHKPFLVLADALTRAGVVVLRTDDRGVGGSGGTLAGTPYADLADDARAGVAHLRTRPDVDPARIGLFGHSEGGYLAPLAVQRSAPGDIAFAVLMAGPSVPGGDVLVEQNRLILTAAGVPADQVEAQVGRVRQLVTQVQAGDVAGAERTAREQAAAQGLPAEQADAAAAQVPSLVPFLSYDPRPALAALRIPVFAFFGSKDLQVPPAQSEGPMREALAGSPDATVRTFDGLNHLMQPAPTGSPAEYAAIETTIDLAVLDAVTGWVGKR</sequence>
<feature type="signal peptide" evidence="1">
    <location>
        <begin position="1"/>
        <end position="25"/>
    </location>
</feature>
<dbReference type="Pfam" id="PF12146">
    <property type="entry name" value="Hydrolase_4"/>
    <property type="match status" value="1"/>
</dbReference>
<keyword evidence="4" id="KW-1185">Reference proteome</keyword>
<evidence type="ECO:0000256" key="1">
    <source>
        <dbReference type="SAM" id="SignalP"/>
    </source>
</evidence>
<feature type="domain" description="Serine aminopeptidase S33" evidence="2">
    <location>
        <begin position="203"/>
        <end position="428"/>
    </location>
</feature>
<accession>A0A9W6NYW3</accession>
<dbReference type="InterPro" id="IPR022742">
    <property type="entry name" value="Hydrolase_4"/>
</dbReference>
<dbReference type="AlphaFoldDB" id="A0A9W6NYW3"/>
<evidence type="ECO:0000313" key="4">
    <source>
        <dbReference type="Proteomes" id="UP001143463"/>
    </source>
</evidence>
<organism evidence="3 4">
    <name type="scientific">Pseudonocardia halophobica</name>
    <dbReference type="NCBI Taxonomy" id="29401"/>
    <lineage>
        <taxon>Bacteria</taxon>
        <taxon>Bacillati</taxon>
        <taxon>Actinomycetota</taxon>
        <taxon>Actinomycetes</taxon>
        <taxon>Pseudonocardiales</taxon>
        <taxon>Pseudonocardiaceae</taxon>
        <taxon>Pseudonocardia</taxon>
    </lineage>
</organism>
<dbReference type="EMBL" id="BSFQ01000026">
    <property type="protein sequence ID" value="GLL13947.1"/>
    <property type="molecule type" value="Genomic_DNA"/>
</dbReference>
<reference evidence="3" key="2">
    <citation type="submission" date="2023-01" db="EMBL/GenBank/DDBJ databases">
        <authorList>
            <person name="Sun Q."/>
            <person name="Evtushenko L."/>
        </authorList>
    </citation>
    <scope>NUCLEOTIDE SEQUENCE</scope>
    <source>
        <strain evidence="3">VKM Ac-1069</strain>
    </source>
</reference>
<dbReference type="Proteomes" id="UP001143463">
    <property type="component" value="Unassembled WGS sequence"/>
</dbReference>
<dbReference type="PROSITE" id="PS51257">
    <property type="entry name" value="PROKAR_LIPOPROTEIN"/>
    <property type="match status" value="1"/>
</dbReference>
<dbReference type="PANTHER" id="PTHR43265:SF1">
    <property type="entry name" value="ESTERASE ESTD"/>
    <property type="match status" value="1"/>
</dbReference>
<reference evidence="3" key="1">
    <citation type="journal article" date="2014" name="Int. J. Syst. Evol. Microbiol.">
        <title>Complete genome sequence of Corynebacterium casei LMG S-19264T (=DSM 44701T), isolated from a smear-ripened cheese.</title>
        <authorList>
            <consortium name="US DOE Joint Genome Institute (JGI-PGF)"/>
            <person name="Walter F."/>
            <person name="Albersmeier A."/>
            <person name="Kalinowski J."/>
            <person name="Ruckert C."/>
        </authorList>
    </citation>
    <scope>NUCLEOTIDE SEQUENCE</scope>
    <source>
        <strain evidence="3">VKM Ac-1069</strain>
    </source>
</reference>
<evidence type="ECO:0000313" key="3">
    <source>
        <dbReference type="EMBL" id="GLL13947.1"/>
    </source>
</evidence>
<dbReference type="Gene3D" id="3.40.50.1820">
    <property type="entry name" value="alpha/beta hydrolase"/>
    <property type="match status" value="1"/>
</dbReference>
<protein>
    <submittedName>
        <fullName evidence="3">Lipoprotein</fullName>
    </submittedName>
</protein>
<proteinExistence type="predicted"/>
<name>A0A9W6NYW3_9PSEU</name>
<keyword evidence="3" id="KW-0449">Lipoprotein</keyword>
<feature type="chain" id="PRO_5040801059" evidence="1">
    <location>
        <begin position="26"/>
        <end position="462"/>
    </location>
</feature>
<dbReference type="InterPro" id="IPR053145">
    <property type="entry name" value="AB_hydrolase_Est10"/>
</dbReference>
<dbReference type="InterPro" id="IPR029058">
    <property type="entry name" value="AB_hydrolase_fold"/>
</dbReference>
<evidence type="ECO:0000259" key="2">
    <source>
        <dbReference type="Pfam" id="PF12146"/>
    </source>
</evidence>
<dbReference type="GO" id="GO:0052689">
    <property type="term" value="F:carboxylic ester hydrolase activity"/>
    <property type="evidence" value="ECO:0007669"/>
    <property type="project" value="TreeGrafter"/>
</dbReference>
<gene>
    <name evidence="3" type="ORF">GCM10017577_50920</name>
</gene>
<dbReference type="SUPFAM" id="SSF53474">
    <property type="entry name" value="alpha/beta-Hydrolases"/>
    <property type="match status" value="1"/>
</dbReference>
<comment type="caution">
    <text evidence="3">The sequence shown here is derived from an EMBL/GenBank/DDBJ whole genome shotgun (WGS) entry which is preliminary data.</text>
</comment>
<keyword evidence="1" id="KW-0732">Signal</keyword>